<dbReference type="EMBL" id="LAZR01027773">
    <property type="protein sequence ID" value="KKL64665.1"/>
    <property type="molecule type" value="Genomic_DNA"/>
</dbReference>
<reference evidence="1" key="1">
    <citation type="journal article" date="2015" name="Nature">
        <title>Complex archaea that bridge the gap between prokaryotes and eukaryotes.</title>
        <authorList>
            <person name="Spang A."/>
            <person name="Saw J.H."/>
            <person name="Jorgensen S.L."/>
            <person name="Zaremba-Niedzwiedzka K."/>
            <person name="Martijn J."/>
            <person name="Lind A.E."/>
            <person name="van Eijk R."/>
            <person name="Schleper C."/>
            <person name="Guy L."/>
            <person name="Ettema T.J."/>
        </authorList>
    </citation>
    <scope>NUCLEOTIDE SEQUENCE</scope>
</reference>
<sequence length="54" mass="6325">VPQIFSTDQIVIDDFKYFVQLVTPIKDTITETIEYYKVRIAREKSDSETKITVV</sequence>
<feature type="non-terminal residue" evidence="1">
    <location>
        <position position="1"/>
    </location>
</feature>
<organism evidence="1">
    <name type="scientific">marine sediment metagenome</name>
    <dbReference type="NCBI Taxonomy" id="412755"/>
    <lineage>
        <taxon>unclassified sequences</taxon>
        <taxon>metagenomes</taxon>
        <taxon>ecological metagenomes</taxon>
    </lineage>
</organism>
<proteinExistence type="predicted"/>
<comment type="caution">
    <text evidence="1">The sequence shown here is derived from an EMBL/GenBank/DDBJ whole genome shotgun (WGS) entry which is preliminary data.</text>
</comment>
<name>A0A0F9G500_9ZZZZ</name>
<protein>
    <submittedName>
        <fullName evidence="1">Uncharacterized protein</fullName>
    </submittedName>
</protein>
<accession>A0A0F9G500</accession>
<evidence type="ECO:0000313" key="1">
    <source>
        <dbReference type="EMBL" id="KKL64665.1"/>
    </source>
</evidence>
<gene>
    <name evidence="1" type="ORF">LCGC14_2162680</name>
</gene>
<dbReference type="AlphaFoldDB" id="A0A0F9G500"/>